<sequence>MCRQEHLSLNMTLKGQSWANQRTAVAEKGHGSFLTPPTPLSCLACCGPDRIPGPRPFDKGGVTQVWLLNVTPRS</sequence>
<proteinExistence type="predicted"/>
<accession>A0ABR3LPT5</accession>
<organism evidence="1 2">
    <name type="scientific">Cirrhinus molitorella</name>
    <name type="common">mud carp</name>
    <dbReference type="NCBI Taxonomy" id="172907"/>
    <lineage>
        <taxon>Eukaryota</taxon>
        <taxon>Metazoa</taxon>
        <taxon>Chordata</taxon>
        <taxon>Craniata</taxon>
        <taxon>Vertebrata</taxon>
        <taxon>Euteleostomi</taxon>
        <taxon>Actinopterygii</taxon>
        <taxon>Neopterygii</taxon>
        <taxon>Teleostei</taxon>
        <taxon>Ostariophysi</taxon>
        <taxon>Cypriniformes</taxon>
        <taxon>Cyprinidae</taxon>
        <taxon>Labeoninae</taxon>
        <taxon>Labeonini</taxon>
        <taxon>Cirrhinus</taxon>
    </lineage>
</organism>
<protein>
    <submittedName>
        <fullName evidence="1">Uncharacterized protein</fullName>
    </submittedName>
</protein>
<name>A0ABR3LPT5_9TELE</name>
<comment type="caution">
    <text evidence="1">The sequence shown here is derived from an EMBL/GenBank/DDBJ whole genome shotgun (WGS) entry which is preliminary data.</text>
</comment>
<dbReference type="EMBL" id="JAYMGO010000020">
    <property type="protein sequence ID" value="KAL1253749.1"/>
    <property type="molecule type" value="Genomic_DNA"/>
</dbReference>
<reference evidence="1 2" key="1">
    <citation type="submission" date="2023-09" db="EMBL/GenBank/DDBJ databases">
        <authorList>
            <person name="Wang M."/>
        </authorList>
    </citation>
    <scope>NUCLEOTIDE SEQUENCE [LARGE SCALE GENOMIC DNA]</scope>
    <source>
        <strain evidence="1">GT-2023</strain>
        <tissue evidence="1">Liver</tissue>
    </source>
</reference>
<dbReference type="Proteomes" id="UP001558613">
    <property type="component" value="Unassembled WGS sequence"/>
</dbReference>
<evidence type="ECO:0000313" key="1">
    <source>
        <dbReference type="EMBL" id="KAL1253749.1"/>
    </source>
</evidence>
<evidence type="ECO:0000313" key="2">
    <source>
        <dbReference type="Proteomes" id="UP001558613"/>
    </source>
</evidence>
<gene>
    <name evidence="1" type="ORF">QQF64_015978</name>
</gene>
<keyword evidence="2" id="KW-1185">Reference proteome</keyword>